<dbReference type="PROSITE" id="PS50082">
    <property type="entry name" value="WD_REPEATS_2"/>
    <property type="match status" value="7"/>
</dbReference>
<dbReference type="Gene3D" id="2.130.10.10">
    <property type="entry name" value="YVTN repeat-like/Quinoprotein amine dehydrogenase"/>
    <property type="match status" value="3"/>
</dbReference>
<dbReference type="InParanoid" id="A0A1B7MX14"/>
<feature type="repeat" description="WD" evidence="3">
    <location>
        <begin position="187"/>
        <end position="228"/>
    </location>
</feature>
<name>A0A1B7MX14_9AGAM</name>
<dbReference type="SMART" id="SM00320">
    <property type="entry name" value="WD40"/>
    <property type="match status" value="7"/>
</dbReference>
<feature type="repeat" description="WD" evidence="3">
    <location>
        <begin position="271"/>
        <end position="302"/>
    </location>
</feature>
<dbReference type="PANTHER" id="PTHR19879:SF9">
    <property type="entry name" value="TRANSCRIPTION INITIATION FACTOR TFIID SUBUNIT 5"/>
    <property type="match status" value="1"/>
</dbReference>
<dbReference type="PRINTS" id="PR00320">
    <property type="entry name" value="GPROTEINBRPT"/>
</dbReference>
<evidence type="ECO:0000256" key="4">
    <source>
        <dbReference type="SAM" id="MobiDB-lite"/>
    </source>
</evidence>
<dbReference type="SUPFAM" id="SSF50978">
    <property type="entry name" value="WD40 repeat-like"/>
    <property type="match status" value="1"/>
</dbReference>
<dbReference type="EMBL" id="KV448370">
    <property type="protein sequence ID" value="OAX37139.1"/>
    <property type="molecule type" value="Genomic_DNA"/>
</dbReference>
<dbReference type="AlphaFoldDB" id="A0A1B7MX14"/>
<proteinExistence type="predicted"/>
<evidence type="ECO:0000256" key="3">
    <source>
        <dbReference type="PROSITE-ProRule" id="PRU00221"/>
    </source>
</evidence>
<feature type="repeat" description="WD" evidence="3">
    <location>
        <begin position="229"/>
        <end position="270"/>
    </location>
</feature>
<evidence type="ECO:0000313" key="5">
    <source>
        <dbReference type="EMBL" id="OAX37139.1"/>
    </source>
</evidence>
<dbReference type="InterPro" id="IPR019775">
    <property type="entry name" value="WD40_repeat_CS"/>
</dbReference>
<keyword evidence="1 3" id="KW-0853">WD repeat</keyword>
<dbReference type="InterPro" id="IPR020472">
    <property type="entry name" value="WD40_PAC1"/>
</dbReference>
<dbReference type="PROSITE" id="PS50294">
    <property type="entry name" value="WD_REPEATS_REGION"/>
    <property type="match status" value="4"/>
</dbReference>
<dbReference type="Pfam" id="PF00400">
    <property type="entry name" value="WD40"/>
    <property type="match status" value="7"/>
</dbReference>
<feature type="repeat" description="WD" evidence="3">
    <location>
        <begin position="20"/>
        <end position="59"/>
    </location>
</feature>
<evidence type="ECO:0000256" key="2">
    <source>
        <dbReference type="ARBA" id="ARBA00022737"/>
    </source>
</evidence>
<dbReference type="InterPro" id="IPR015943">
    <property type="entry name" value="WD40/YVTN_repeat-like_dom_sf"/>
</dbReference>
<feature type="repeat" description="WD" evidence="3">
    <location>
        <begin position="60"/>
        <end position="101"/>
    </location>
</feature>
<organism evidence="5 6">
    <name type="scientific">Rhizopogon vinicolor AM-OR11-026</name>
    <dbReference type="NCBI Taxonomy" id="1314800"/>
    <lineage>
        <taxon>Eukaryota</taxon>
        <taxon>Fungi</taxon>
        <taxon>Dikarya</taxon>
        <taxon>Basidiomycota</taxon>
        <taxon>Agaricomycotina</taxon>
        <taxon>Agaricomycetes</taxon>
        <taxon>Agaricomycetidae</taxon>
        <taxon>Boletales</taxon>
        <taxon>Suillineae</taxon>
        <taxon>Rhizopogonaceae</taxon>
        <taxon>Rhizopogon</taxon>
    </lineage>
</organism>
<dbReference type="InterPro" id="IPR001680">
    <property type="entry name" value="WD40_rpt"/>
</dbReference>
<keyword evidence="6" id="KW-1185">Reference proteome</keyword>
<dbReference type="InterPro" id="IPR036322">
    <property type="entry name" value="WD40_repeat_dom_sf"/>
</dbReference>
<gene>
    <name evidence="5" type="ORF">K503DRAFT_251982</name>
</gene>
<accession>A0A1B7MX14</accession>
<dbReference type="OrthoDB" id="538223at2759"/>
<dbReference type="PANTHER" id="PTHR19879">
    <property type="entry name" value="TRANSCRIPTION INITIATION FACTOR TFIID"/>
    <property type="match status" value="1"/>
</dbReference>
<dbReference type="Proteomes" id="UP000092154">
    <property type="component" value="Unassembled WGS sequence"/>
</dbReference>
<dbReference type="CDD" id="cd00200">
    <property type="entry name" value="WD40"/>
    <property type="match status" value="1"/>
</dbReference>
<reference evidence="5 6" key="1">
    <citation type="submission" date="2016-06" db="EMBL/GenBank/DDBJ databases">
        <title>Comparative genomics of the ectomycorrhizal sister species Rhizopogon vinicolor and Rhizopogon vesiculosus (Basidiomycota: Boletales) reveals a divergence of the mating type B locus.</title>
        <authorList>
            <consortium name="DOE Joint Genome Institute"/>
            <person name="Mujic A.B."/>
            <person name="Kuo A."/>
            <person name="Tritt A."/>
            <person name="Lipzen A."/>
            <person name="Chen C."/>
            <person name="Johnson J."/>
            <person name="Sharma A."/>
            <person name="Barry K."/>
            <person name="Grigoriev I.V."/>
            <person name="Spatafora J.W."/>
        </authorList>
    </citation>
    <scope>NUCLEOTIDE SEQUENCE [LARGE SCALE GENOMIC DNA]</scope>
    <source>
        <strain evidence="5 6">AM-OR11-026</strain>
    </source>
</reference>
<feature type="repeat" description="WD" evidence="3">
    <location>
        <begin position="102"/>
        <end position="143"/>
    </location>
</feature>
<feature type="repeat" description="WD" evidence="3">
    <location>
        <begin position="152"/>
        <end position="186"/>
    </location>
</feature>
<evidence type="ECO:0000313" key="6">
    <source>
        <dbReference type="Proteomes" id="UP000092154"/>
    </source>
</evidence>
<sequence>MSFPAARTQEKPPIMHHQKFEGHTGRVRGVIHLHERIITCSADGSLRAWNVESGKQRQYWKDGKSGVYTIALSPGGNKLVSGSRDGAVRLWDMDTGKVIAKWMGHTEIVRSVCWSRDGQRVVSGSEDGTVRVWDVESGETILGPIEIGHNHVYAAVYSPDTAFIATAGYERFINIWDAETGELVSTLKGHTNSVNCVTWTADGKTLISGSVDHSIRTWNTSTWKQIAVLAKHTSSVYAIALSPNDHILASASYDGTARLWNLKNGRPISSPLQHAEPVHCVSFSADGNLLATACADKNAYTWIVEDANLPLDSDAPQDKSALDANATVRRVQPPLDDMRGKLPEGFFDDERDHIDSSSTLPPPPSSAAPPSSTSRPAHKERSRFHLPNWTHTRQQLRHDQPDIQLERRLPEVVEVPFTRGLPRYVKVRGKPNKKLPVQNNIMNISIAGTSQPPNIGAFTFEQSSGLLQLQQSLLQPQVFLTATPATTATATATTSIMSTTVTPFHPDIVIKRPGRGIRFLLLLFCVSSENANDHH</sequence>
<protein>
    <submittedName>
        <fullName evidence="5">WD40 repeat-like protein</fullName>
    </submittedName>
</protein>
<keyword evidence="2" id="KW-0677">Repeat</keyword>
<dbReference type="PROSITE" id="PS00678">
    <property type="entry name" value="WD_REPEATS_1"/>
    <property type="match status" value="5"/>
</dbReference>
<feature type="region of interest" description="Disordered" evidence="4">
    <location>
        <begin position="312"/>
        <end position="403"/>
    </location>
</feature>
<dbReference type="STRING" id="1314800.A0A1B7MX14"/>
<evidence type="ECO:0000256" key="1">
    <source>
        <dbReference type="ARBA" id="ARBA00022574"/>
    </source>
</evidence>
<feature type="compositionally biased region" description="Basic and acidic residues" evidence="4">
    <location>
        <begin position="336"/>
        <end position="355"/>
    </location>
</feature>